<dbReference type="GO" id="GO:0009279">
    <property type="term" value="C:cell outer membrane"/>
    <property type="evidence" value="ECO:0007669"/>
    <property type="project" value="UniProtKB-SubCell"/>
</dbReference>
<comment type="similarity">
    <text evidence="2">Belongs to the outer membrane factor (OMF) (TC 1.B.17) family.</text>
</comment>
<proteinExistence type="inferred from homology"/>
<keyword evidence="7" id="KW-0998">Cell outer membrane</keyword>
<keyword evidence="8" id="KW-0175">Coiled coil</keyword>
<keyword evidence="3" id="KW-0813">Transport</keyword>
<keyword evidence="5" id="KW-0812">Transmembrane</keyword>
<dbReference type="PANTHER" id="PTHR30026">
    <property type="entry name" value="OUTER MEMBRANE PROTEIN TOLC"/>
    <property type="match status" value="1"/>
</dbReference>
<comment type="subcellular location">
    <subcellularLocation>
        <location evidence="1">Cell outer membrane</location>
    </subcellularLocation>
</comment>
<evidence type="ECO:0000256" key="8">
    <source>
        <dbReference type="SAM" id="Coils"/>
    </source>
</evidence>
<dbReference type="SUPFAM" id="SSF56954">
    <property type="entry name" value="Outer membrane efflux proteins (OEP)"/>
    <property type="match status" value="1"/>
</dbReference>
<dbReference type="AlphaFoldDB" id="A0A8J7R1A1"/>
<evidence type="ECO:0000256" key="3">
    <source>
        <dbReference type="ARBA" id="ARBA00022448"/>
    </source>
</evidence>
<dbReference type="GO" id="GO:0015288">
    <property type="term" value="F:porin activity"/>
    <property type="evidence" value="ECO:0007669"/>
    <property type="project" value="TreeGrafter"/>
</dbReference>
<evidence type="ECO:0000256" key="4">
    <source>
        <dbReference type="ARBA" id="ARBA00022452"/>
    </source>
</evidence>
<keyword evidence="4" id="KW-1134">Transmembrane beta strand</keyword>
<gene>
    <name evidence="9" type="ORF">J5Y06_16565</name>
</gene>
<evidence type="ECO:0000256" key="1">
    <source>
        <dbReference type="ARBA" id="ARBA00004442"/>
    </source>
</evidence>
<dbReference type="GO" id="GO:1990281">
    <property type="term" value="C:efflux pump complex"/>
    <property type="evidence" value="ECO:0007669"/>
    <property type="project" value="TreeGrafter"/>
</dbReference>
<reference evidence="9" key="1">
    <citation type="submission" date="2021-03" db="EMBL/GenBank/DDBJ databases">
        <title>Genome sequencing and assembly of Tianweitania sediminis.</title>
        <authorList>
            <person name="Chhetri G."/>
        </authorList>
    </citation>
    <scope>NUCLEOTIDE SEQUENCE</scope>
    <source>
        <strain evidence="9">Z8</strain>
    </source>
</reference>
<evidence type="ECO:0000256" key="6">
    <source>
        <dbReference type="ARBA" id="ARBA00023136"/>
    </source>
</evidence>
<dbReference type="Gene3D" id="1.20.1600.10">
    <property type="entry name" value="Outer membrane efflux proteins (OEP)"/>
    <property type="match status" value="1"/>
</dbReference>
<dbReference type="InterPro" id="IPR003423">
    <property type="entry name" value="OMP_efflux"/>
</dbReference>
<dbReference type="NCBIfam" id="TIGR01844">
    <property type="entry name" value="type_I_sec_TolC"/>
    <property type="match status" value="1"/>
</dbReference>
<keyword evidence="6" id="KW-0472">Membrane</keyword>
<dbReference type="InterPro" id="IPR051906">
    <property type="entry name" value="TolC-like"/>
</dbReference>
<evidence type="ECO:0000313" key="10">
    <source>
        <dbReference type="Proteomes" id="UP000666240"/>
    </source>
</evidence>
<dbReference type="EMBL" id="JAGIYY010000006">
    <property type="protein sequence ID" value="MBP0440270.1"/>
    <property type="molecule type" value="Genomic_DNA"/>
</dbReference>
<protein>
    <submittedName>
        <fullName evidence="9">TolC family outer membrane protein</fullName>
    </submittedName>
</protein>
<dbReference type="Proteomes" id="UP000666240">
    <property type="component" value="Unassembled WGS sequence"/>
</dbReference>
<comment type="caution">
    <text evidence="9">The sequence shown here is derived from an EMBL/GenBank/DDBJ whole genome shotgun (WGS) entry which is preliminary data.</text>
</comment>
<dbReference type="GO" id="GO:0015562">
    <property type="term" value="F:efflux transmembrane transporter activity"/>
    <property type="evidence" value="ECO:0007669"/>
    <property type="project" value="InterPro"/>
</dbReference>
<sequence>MVGPVWLPALVVNQRGFALSILSRSLFVALLSSSVVFSTSAWSESILGALSKAYEFNSQLNSARAGVRVTDEGVAIAKSGYRPVIAGFSNYTLSRQAGVRLQTGGFGVSLSQNLFDGFQTLNNVRAAESQVFAQREALRNTEQNILFNAASAYMDVIRDRRIASLLQQNLAFLEEQVRAANSRFEVGEGTRTDVAQADATRASAVAQLAAARAQALASAATYRQVVGDEPNGLQAASPVTKLLPATLDRSVDVALSQHPAIKSNLHVVDAQAFSVKSAEGALLPQLSAEAGVQRSFRESSLNSQQDGTSDSASIGLQLNIPIYNGGRTTATVRRNKEQLGQARIDVDVSRDQVRAAVTSAWTQYIAAQQSIAANRELVSAAQLALNGVQEELNVGQRTTLDVLDAQADVITAQVNLANSERDAVVASYAILSAVGALSAERLNLRVTKYEPKEHYNAVKDKWYGLRTPDGR</sequence>
<evidence type="ECO:0000256" key="7">
    <source>
        <dbReference type="ARBA" id="ARBA00023237"/>
    </source>
</evidence>
<evidence type="ECO:0000256" key="5">
    <source>
        <dbReference type="ARBA" id="ARBA00022692"/>
    </source>
</evidence>
<evidence type="ECO:0000256" key="2">
    <source>
        <dbReference type="ARBA" id="ARBA00007613"/>
    </source>
</evidence>
<dbReference type="InterPro" id="IPR010130">
    <property type="entry name" value="T1SS_OMP_TolC"/>
</dbReference>
<name>A0A8J7R1A1_9HYPH</name>
<keyword evidence="10" id="KW-1185">Reference proteome</keyword>
<accession>A0A8J7R1A1</accession>
<organism evidence="9 10">
    <name type="scientific">Tianweitania sediminis</name>
    <dbReference type="NCBI Taxonomy" id="1502156"/>
    <lineage>
        <taxon>Bacteria</taxon>
        <taxon>Pseudomonadati</taxon>
        <taxon>Pseudomonadota</taxon>
        <taxon>Alphaproteobacteria</taxon>
        <taxon>Hyphomicrobiales</taxon>
        <taxon>Phyllobacteriaceae</taxon>
        <taxon>Tianweitania</taxon>
    </lineage>
</organism>
<evidence type="ECO:0000313" key="9">
    <source>
        <dbReference type="EMBL" id="MBP0440270.1"/>
    </source>
</evidence>
<feature type="coiled-coil region" evidence="8">
    <location>
        <begin position="124"/>
        <end position="183"/>
    </location>
</feature>
<dbReference type="Pfam" id="PF02321">
    <property type="entry name" value="OEP"/>
    <property type="match status" value="2"/>
</dbReference>
<dbReference type="PANTHER" id="PTHR30026:SF22">
    <property type="entry name" value="OUTER MEMBRANE EFFLUX PROTEIN"/>
    <property type="match status" value="1"/>
</dbReference>